<feature type="domain" description="DCUN1" evidence="3">
    <location>
        <begin position="63"/>
        <end position="249"/>
    </location>
</feature>
<dbReference type="InterPro" id="IPR005176">
    <property type="entry name" value="PONY_dom"/>
</dbReference>
<feature type="compositionally biased region" description="Polar residues" evidence="2">
    <location>
        <begin position="1"/>
        <end position="15"/>
    </location>
</feature>
<dbReference type="PANTHER" id="PTHR12281:SF12">
    <property type="entry name" value="DEFECTIVE IN CULLIN NEDDYLATION PROTEIN"/>
    <property type="match status" value="1"/>
</dbReference>
<dbReference type="InterPro" id="IPR014764">
    <property type="entry name" value="DCN-prot"/>
</dbReference>
<feature type="region of interest" description="Disordered" evidence="2">
    <location>
        <begin position="1"/>
        <end position="28"/>
    </location>
</feature>
<dbReference type="InParanoid" id="A0A1C7NHF2"/>
<dbReference type="EMBL" id="LUGH01000152">
    <property type="protein sequence ID" value="OBZ88455.1"/>
    <property type="molecule type" value="Genomic_DNA"/>
</dbReference>
<comment type="function">
    <text evidence="1">Neddylation of cullins play an essential role in the regulation of SCF-type complexes activity.</text>
</comment>
<gene>
    <name evidence="4" type="primary">dcun1d4_1</name>
    <name evidence="4" type="ORF">A0J61_03497</name>
</gene>
<dbReference type="Gene3D" id="1.10.238.10">
    <property type="entry name" value="EF-hand"/>
    <property type="match status" value="1"/>
</dbReference>
<dbReference type="PANTHER" id="PTHR12281">
    <property type="entry name" value="RP42 RELATED"/>
    <property type="match status" value="1"/>
</dbReference>
<accession>A0A1C7NHF2</accession>
<dbReference type="OrthoDB" id="27198at2759"/>
<dbReference type="GO" id="GO:0097602">
    <property type="term" value="F:cullin family protein binding"/>
    <property type="evidence" value="ECO:0007669"/>
    <property type="project" value="TreeGrafter"/>
</dbReference>
<keyword evidence="5" id="KW-1185">Reference proteome</keyword>
<evidence type="ECO:0000313" key="4">
    <source>
        <dbReference type="EMBL" id="OBZ88455.1"/>
    </source>
</evidence>
<organism evidence="4 5">
    <name type="scientific">Choanephora cucurbitarum</name>
    <dbReference type="NCBI Taxonomy" id="101091"/>
    <lineage>
        <taxon>Eukaryota</taxon>
        <taxon>Fungi</taxon>
        <taxon>Fungi incertae sedis</taxon>
        <taxon>Mucoromycota</taxon>
        <taxon>Mucoromycotina</taxon>
        <taxon>Mucoromycetes</taxon>
        <taxon>Mucorales</taxon>
        <taxon>Mucorineae</taxon>
        <taxon>Choanephoraceae</taxon>
        <taxon>Choanephoroideae</taxon>
        <taxon>Choanephora</taxon>
    </lineage>
</organism>
<sequence>MGTKPSSTAAAYNSTTKRKRSNTQASQSSHLYLNTTKAYVPQNPHKEEVRIIPTPAHVSIPKFDEKQCIQLFHHYADTDAPDLISPEGTRQFFEDLGVSIEDSLIFAIAWRMQISIMGYITKEEWIQGMKSLQADSIEKLRERNDEFQKVLTDPEQFSKMYKYTFNYAKNKDQKCMEVETASVLWAMLLGNQYPIVQEFVTFLQERKPVKVINRDQWNSFLAFSASDLSAYDESSAWPVLFDEFVEWKHDNK</sequence>
<protein>
    <recommendedName>
        <fullName evidence="1">Defective in cullin neddylation protein</fullName>
    </recommendedName>
</protein>
<dbReference type="GO" id="GO:0032182">
    <property type="term" value="F:ubiquitin-like protein binding"/>
    <property type="evidence" value="ECO:0007669"/>
    <property type="project" value="TreeGrafter"/>
</dbReference>
<dbReference type="PROSITE" id="PS51229">
    <property type="entry name" value="DCUN1"/>
    <property type="match status" value="1"/>
</dbReference>
<comment type="caution">
    <text evidence="4">The sequence shown here is derived from an EMBL/GenBank/DDBJ whole genome shotgun (WGS) entry which is preliminary data.</text>
</comment>
<dbReference type="SUPFAM" id="SSF47473">
    <property type="entry name" value="EF-hand"/>
    <property type="match status" value="1"/>
</dbReference>
<dbReference type="STRING" id="101091.A0A1C7NHF2"/>
<evidence type="ECO:0000259" key="3">
    <source>
        <dbReference type="PROSITE" id="PS51229"/>
    </source>
</evidence>
<dbReference type="FunFam" id="1.10.238.200:FF:000003">
    <property type="entry name" value="DCN1-like protein 3"/>
    <property type="match status" value="1"/>
</dbReference>
<dbReference type="AlphaFoldDB" id="A0A1C7NHF2"/>
<name>A0A1C7NHF2_9FUNG</name>
<dbReference type="Proteomes" id="UP000093000">
    <property type="component" value="Unassembled WGS sequence"/>
</dbReference>
<dbReference type="GO" id="GO:0005886">
    <property type="term" value="C:plasma membrane"/>
    <property type="evidence" value="ECO:0007669"/>
    <property type="project" value="UniProtKB-ARBA"/>
</dbReference>
<dbReference type="Gene3D" id="1.10.238.200">
    <property type="entry name" value="Cullin, PONY binding domain"/>
    <property type="match status" value="1"/>
</dbReference>
<evidence type="ECO:0000256" key="2">
    <source>
        <dbReference type="SAM" id="MobiDB-lite"/>
    </source>
</evidence>
<dbReference type="InterPro" id="IPR042460">
    <property type="entry name" value="DCN1-like_PONY"/>
</dbReference>
<proteinExistence type="predicted"/>
<evidence type="ECO:0000313" key="5">
    <source>
        <dbReference type="Proteomes" id="UP000093000"/>
    </source>
</evidence>
<reference evidence="4 5" key="1">
    <citation type="submission" date="2016-03" db="EMBL/GenBank/DDBJ databases">
        <title>Choanephora cucurbitarum.</title>
        <authorList>
            <person name="Min B."/>
            <person name="Park H."/>
            <person name="Park J.-H."/>
            <person name="Shin H.-D."/>
            <person name="Choi I.-G."/>
        </authorList>
    </citation>
    <scope>NUCLEOTIDE SEQUENCE [LARGE SCALE GENOMIC DNA]</scope>
    <source>
        <strain evidence="4 5">KUS-F28377</strain>
    </source>
</reference>
<dbReference type="GO" id="GO:0000151">
    <property type="term" value="C:ubiquitin ligase complex"/>
    <property type="evidence" value="ECO:0007669"/>
    <property type="project" value="TreeGrafter"/>
</dbReference>
<dbReference type="InterPro" id="IPR011992">
    <property type="entry name" value="EF-hand-dom_pair"/>
</dbReference>
<evidence type="ECO:0000256" key="1">
    <source>
        <dbReference type="RuleBase" id="RU410713"/>
    </source>
</evidence>
<dbReference type="GO" id="GO:0045116">
    <property type="term" value="P:protein neddylation"/>
    <property type="evidence" value="ECO:0007669"/>
    <property type="project" value="TreeGrafter"/>
</dbReference>
<dbReference type="GO" id="GO:0031624">
    <property type="term" value="F:ubiquitin conjugating enzyme binding"/>
    <property type="evidence" value="ECO:0007669"/>
    <property type="project" value="TreeGrafter"/>
</dbReference>
<dbReference type="Pfam" id="PF03556">
    <property type="entry name" value="Cullin_binding"/>
    <property type="match status" value="1"/>
</dbReference>